<dbReference type="CDD" id="cd04301">
    <property type="entry name" value="NAT_SF"/>
    <property type="match status" value="1"/>
</dbReference>
<keyword evidence="4" id="KW-0378">Hydrolase</keyword>
<evidence type="ECO:0000313" key="5">
    <source>
        <dbReference type="Proteomes" id="UP000193778"/>
    </source>
</evidence>
<dbReference type="InterPro" id="IPR016181">
    <property type="entry name" value="Acyl_CoA_acyltransferase"/>
</dbReference>
<dbReference type="InterPro" id="IPR050832">
    <property type="entry name" value="Bact_Acetyltransf"/>
</dbReference>
<keyword evidence="1 4" id="KW-0808">Transferase</keyword>
<dbReference type="OrthoDB" id="7205533at2"/>
<dbReference type="RefSeq" id="WP_085824465.1">
    <property type="nucleotide sequence ID" value="NZ_FWFP01000014.1"/>
</dbReference>
<dbReference type="Pfam" id="PF00583">
    <property type="entry name" value="Acetyltransf_1"/>
    <property type="match status" value="1"/>
</dbReference>
<dbReference type="PROSITE" id="PS51186">
    <property type="entry name" value="GNAT"/>
    <property type="match status" value="1"/>
</dbReference>
<dbReference type="GO" id="GO:0008233">
    <property type="term" value="F:peptidase activity"/>
    <property type="evidence" value="ECO:0007669"/>
    <property type="project" value="UniProtKB-KW"/>
</dbReference>
<proteinExistence type="predicted"/>
<dbReference type="GO" id="GO:0016747">
    <property type="term" value="F:acyltransferase activity, transferring groups other than amino-acyl groups"/>
    <property type="evidence" value="ECO:0007669"/>
    <property type="project" value="InterPro"/>
</dbReference>
<dbReference type="InterPro" id="IPR000182">
    <property type="entry name" value="GNAT_dom"/>
</dbReference>
<dbReference type="PANTHER" id="PTHR43877">
    <property type="entry name" value="AMINOALKYLPHOSPHONATE N-ACETYLTRANSFERASE-RELATED-RELATED"/>
    <property type="match status" value="1"/>
</dbReference>
<evidence type="ECO:0000256" key="1">
    <source>
        <dbReference type="ARBA" id="ARBA00022679"/>
    </source>
</evidence>
<dbReference type="GO" id="GO:0006508">
    <property type="term" value="P:proteolysis"/>
    <property type="evidence" value="ECO:0007669"/>
    <property type="project" value="UniProtKB-KW"/>
</dbReference>
<name>A0A1X7AAR6_9RHOB</name>
<keyword evidence="4" id="KW-0645">Protease</keyword>
<dbReference type="Proteomes" id="UP000193778">
    <property type="component" value="Unassembled WGS sequence"/>
</dbReference>
<protein>
    <submittedName>
        <fullName evidence="4">Protease synthase and sporulation negative regulatory protein PAI 1</fullName>
        <ecNumber evidence="4">2.3.1.-</ecNumber>
    </submittedName>
</protein>
<dbReference type="SUPFAM" id="SSF55729">
    <property type="entry name" value="Acyl-CoA N-acyltransferases (Nat)"/>
    <property type="match status" value="1"/>
</dbReference>
<evidence type="ECO:0000259" key="3">
    <source>
        <dbReference type="PROSITE" id="PS51186"/>
    </source>
</evidence>
<keyword evidence="2 4" id="KW-0012">Acyltransferase</keyword>
<dbReference type="AlphaFoldDB" id="A0A1X7AAR6"/>
<gene>
    <name evidence="4" type="primary">paiA</name>
    <name evidence="4" type="ORF">RUM8411_04017</name>
</gene>
<dbReference type="Gene3D" id="3.40.630.30">
    <property type="match status" value="1"/>
</dbReference>
<evidence type="ECO:0000256" key="2">
    <source>
        <dbReference type="ARBA" id="ARBA00023315"/>
    </source>
</evidence>
<reference evidence="5" key="1">
    <citation type="submission" date="2017-03" db="EMBL/GenBank/DDBJ databases">
        <authorList>
            <person name="Rodrigo-Torres L."/>
            <person name="Arahal R.D."/>
            <person name="Lucena T."/>
        </authorList>
    </citation>
    <scope>NUCLEOTIDE SEQUENCE [LARGE SCALE GENOMIC DNA]</scope>
    <source>
        <strain evidence="5">CECT 8411</strain>
    </source>
</reference>
<organism evidence="4 5">
    <name type="scientific">Ruegeria meonggei</name>
    <dbReference type="NCBI Taxonomy" id="1446476"/>
    <lineage>
        <taxon>Bacteria</taxon>
        <taxon>Pseudomonadati</taxon>
        <taxon>Pseudomonadota</taxon>
        <taxon>Alphaproteobacteria</taxon>
        <taxon>Rhodobacterales</taxon>
        <taxon>Roseobacteraceae</taxon>
        <taxon>Ruegeria</taxon>
    </lineage>
</organism>
<keyword evidence="5" id="KW-1185">Reference proteome</keyword>
<dbReference type="EC" id="2.3.1.-" evidence="4"/>
<feature type="domain" description="N-acetyltransferase" evidence="3">
    <location>
        <begin position="1"/>
        <end position="169"/>
    </location>
</feature>
<evidence type="ECO:0000313" key="4">
    <source>
        <dbReference type="EMBL" id="SLN74434.1"/>
    </source>
</evidence>
<sequence>MKIRPAIPSDASSLAALSIEVWLATYQRDGIGAFFANYALNEFTTQRAKARIADPTEFLSVLEAGSGLIGYVAVATDRTPPLPGVGGPEISTLYVQPRHQGKGVGKALLNTALQHCRELGGERTWLTTNSENTPAIDFYLSQGFEHIGTTSFRIQDQAYPNHVLELDLRQDRATGAFRSPE</sequence>
<dbReference type="EMBL" id="FWFP01000014">
    <property type="protein sequence ID" value="SLN74434.1"/>
    <property type="molecule type" value="Genomic_DNA"/>
</dbReference>
<accession>A0A1X7AAR6</accession>